<evidence type="ECO:0000256" key="1">
    <source>
        <dbReference type="SAM" id="Phobius"/>
    </source>
</evidence>
<sequence length="369" mass="42223">MVPALVWVIPILFIGVSVIQWGITRVVHGIIIKTNMYDMLWRIKEKLYLKRSTNIIVTLCTVAILVLGTAQTAQFYLVNGAYFWFAILSFGLYLFLFIVPWLNLILPYRKKFKLTSILLFNMSTGTLLLWIIALINSSNVIYLDEGGVSSRPANIPLKVVTIGLLIVYYVLSEILMVLADHIYFANNEKTITKPVIKSVKSLRSNLHRIETNKRTIAVKNWIKDRLNSKNMAVLVAMFPSMFILIVLLIEKIAKYDSIPSLNTILLSVTIVTIVDGLISLLFLANHQKWTKRISLAIYTIISLINLLITVMFTKYGFVFLFEIMGEGLNSFELYLLSIKQIGVLLLNTLAWIFPYLLLYRNRKNPTSYL</sequence>
<keyword evidence="1" id="KW-1133">Transmembrane helix</keyword>
<dbReference type="EMBL" id="JAFREL020000003">
    <property type="protein sequence ID" value="MEO1771845.1"/>
    <property type="molecule type" value="Genomic_DNA"/>
</dbReference>
<protein>
    <submittedName>
        <fullName evidence="2">Uncharacterized protein</fullName>
    </submittedName>
</protein>
<feature type="transmembrane region" description="Helical" evidence="1">
    <location>
        <begin position="295"/>
        <end position="321"/>
    </location>
</feature>
<feature type="transmembrane region" description="Helical" evidence="1">
    <location>
        <begin position="114"/>
        <end position="135"/>
    </location>
</feature>
<feature type="transmembrane region" description="Helical" evidence="1">
    <location>
        <begin position="155"/>
        <end position="179"/>
    </location>
</feature>
<reference evidence="2 3" key="1">
    <citation type="submission" date="2024-02" db="EMBL/GenBank/DDBJ databases">
        <title>The Genome Sequence of Enterococcus sp. DIV0159.</title>
        <authorList>
            <person name="Earl A."/>
            <person name="Manson A."/>
            <person name="Gilmore M."/>
            <person name="Sanders J."/>
            <person name="Shea T."/>
            <person name="Howe W."/>
            <person name="Livny J."/>
            <person name="Cuomo C."/>
            <person name="Neafsey D."/>
            <person name="Birren B."/>
        </authorList>
    </citation>
    <scope>NUCLEOTIDE SEQUENCE [LARGE SCALE GENOMIC DNA]</scope>
    <source>
        <strain evidence="2 3">665A</strain>
    </source>
</reference>
<feature type="transmembrane region" description="Helical" evidence="1">
    <location>
        <begin position="82"/>
        <end position="102"/>
    </location>
</feature>
<accession>A0ABV0EVB1</accession>
<feature type="transmembrane region" description="Helical" evidence="1">
    <location>
        <begin position="53"/>
        <end position="76"/>
    </location>
</feature>
<feature type="transmembrane region" description="Helical" evidence="1">
    <location>
        <begin position="341"/>
        <end position="359"/>
    </location>
</feature>
<feature type="transmembrane region" description="Helical" evidence="1">
    <location>
        <begin position="261"/>
        <end position="283"/>
    </location>
</feature>
<dbReference type="Proteomes" id="UP000664357">
    <property type="component" value="Unassembled WGS sequence"/>
</dbReference>
<dbReference type="RefSeq" id="WP_207702579.1">
    <property type="nucleotide sequence ID" value="NZ_JAFREL020000003.1"/>
</dbReference>
<keyword evidence="3" id="KW-1185">Reference proteome</keyword>
<keyword evidence="1" id="KW-0472">Membrane</keyword>
<organism evidence="2 3">
    <name type="scientific">Candidatus Enterococcus ferrettii</name>
    <dbReference type="NCBI Taxonomy" id="2815324"/>
    <lineage>
        <taxon>Bacteria</taxon>
        <taxon>Bacillati</taxon>
        <taxon>Bacillota</taxon>
        <taxon>Bacilli</taxon>
        <taxon>Lactobacillales</taxon>
        <taxon>Enterococcaceae</taxon>
        <taxon>Enterococcus</taxon>
    </lineage>
</organism>
<keyword evidence="1" id="KW-0812">Transmembrane</keyword>
<feature type="transmembrane region" description="Helical" evidence="1">
    <location>
        <begin position="231"/>
        <end position="249"/>
    </location>
</feature>
<gene>
    <name evidence="2" type="ORF">JZO67_003827</name>
</gene>
<comment type="caution">
    <text evidence="2">The sequence shown here is derived from an EMBL/GenBank/DDBJ whole genome shotgun (WGS) entry which is preliminary data.</text>
</comment>
<evidence type="ECO:0000313" key="2">
    <source>
        <dbReference type="EMBL" id="MEO1771845.1"/>
    </source>
</evidence>
<proteinExistence type="predicted"/>
<name>A0ABV0EVB1_9ENTE</name>
<feature type="transmembrane region" description="Helical" evidence="1">
    <location>
        <begin position="6"/>
        <end position="32"/>
    </location>
</feature>
<evidence type="ECO:0000313" key="3">
    <source>
        <dbReference type="Proteomes" id="UP000664357"/>
    </source>
</evidence>